<comment type="caution">
    <text evidence="3">The sequence shown here is derived from an EMBL/GenBank/DDBJ whole genome shotgun (WGS) entry which is preliminary data.</text>
</comment>
<reference evidence="3 4" key="1">
    <citation type="submission" date="2013-12" db="EMBL/GenBank/DDBJ databases">
        <title>Annotated genome of Streptomyces scopuliridis.</title>
        <authorList>
            <person name="Olson J.B."/>
        </authorList>
    </citation>
    <scope>NUCLEOTIDE SEQUENCE [LARGE SCALE GENOMIC DNA]</scope>
    <source>
        <strain evidence="3 4">RB72</strain>
    </source>
</reference>
<keyword evidence="2" id="KW-0812">Transmembrane</keyword>
<dbReference type="Pfam" id="PF19528">
    <property type="entry name" value="DUF6056"/>
    <property type="match status" value="1"/>
</dbReference>
<dbReference type="InterPro" id="IPR045691">
    <property type="entry name" value="DUF6056"/>
</dbReference>
<evidence type="ECO:0000313" key="4">
    <source>
        <dbReference type="Proteomes" id="UP000245992"/>
    </source>
</evidence>
<keyword evidence="2" id="KW-0472">Membrane</keyword>
<dbReference type="AlphaFoldDB" id="A0A2T7TBI7"/>
<feature type="transmembrane region" description="Helical" evidence="2">
    <location>
        <begin position="117"/>
        <end position="137"/>
    </location>
</feature>
<keyword evidence="4" id="KW-1185">Reference proteome</keyword>
<name>A0A2T7TBI7_9ACTN</name>
<feature type="transmembrane region" description="Helical" evidence="2">
    <location>
        <begin position="343"/>
        <end position="370"/>
    </location>
</feature>
<accession>A0A2T7TBI7</accession>
<feature type="transmembrane region" description="Helical" evidence="2">
    <location>
        <begin position="42"/>
        <end position="62"/>
    </location>
</feature>
<evidence type="ECO:0000313" key="3">
    <source>
        <dbReference type="EMBL" id="PVE12527.1"/>
    </source>
</evidence>
<feature type="region of interest" description="Disordered" evidence="1">
    <location>
        <begin position="1"/>
        <end position="34"/>
    </location>
</feature>
<dbReference type="STRING" id="1440053.GCA_000718095_04841"/>
<feature type="transmembrane region" description="Helical" evidence="2">
    <location>
        <begin position="172"/>
        <end position="198"/>
    </location>
</feature>
<gene>
    <name evidence="3" type="ORF">Y717_32660</name>
</gene>
<feature type="transmembrane region" description="Helical" evidence="2">
    <location>
        <begin position="413"/>
        <end position="434"/>
    </location>
</feature>
<keyword evidence="2" id="KW-1133">Transmembrane helix</keyword>
<organism evidence="3 4">
    <name type="scientific">Streptomyces scopuliridis RB72</name>
    <dbReference type="NCBI Taxonomy" id="1440053"/>
    <lineage>
        <taxon>Bacteria</taxon>
        <taxon>Bacillati</taxon>
        <taxon>Actinomycetota</taxon>
        <taxon>Actinomycetes</taxon>
        <taxon>Kitasatosporales</taxon>
        <taxon>Streptomycetaceae</taxon>
        <taxon>Streptomyces</taxon>
    </lineage>
</organism>
<feature type="transmembrane region" description="Helical" evidence="2">
    <location>
        <begin position="149"/>
        <end position="166"/>
    </location>
</feature>
<protein>
    <submittedName>
        <fullName evidence="3">Membrane protein</fullName>
    </submittedName>
</protein>
<dbReference type="EMBL" id="AZSP01000080">
    <property type="protein sequence ID" value="PVE12527.1"/>
    <property type="molecule type" value="Genomic_DNA"/>
</dbReference>
<feature type="transmembrane region" description="Helical" evidence="2">
    <location>
        <begin position="382"/>
        <end position="401"/>
    </location>
</feature>
<dbReference type="Proteomes" id="UP000245992">
    <property type="component" value="Unassembled WGS sequence"/>
</dbReference>
<feature type="transmembrane region" description="Helical" evidence="2">
    <location>
        <begin position="227"/>
        <end position="245"/>
    </location>
</feature>
<feature type="transmembrane region" description="Helical" evidence="2">
    <location>
        <begin position="252"/>
        <end position="271"/>
    </location>
</feature>
<feature type="transmembrane region" description="Helical" evidence="2">
    <location>
        <begin position="313"/>
        <end position="331"/>
    </location>
</feature>
<feature type="transmembrane region" description="Helical" evidence="2">
    <location>
        <begin position="205"/>
        <end position="221"/>
    </location>
</feature>
<evidence type="ECO:0000256" key="1">
    <source>
        <dbReference type="SAM" id="MobiDB-lite"/>
    </source>
</evidence>
<proteinExistence type="predicted"/>
<sequence>MVYMAAGAPSVIIPEQPGESPGREREHGRGSAVPPVRPWTRYGVLGLLTLPLGLLGSAFWLGRHVRPSADEWCFLPSVRDHGIAGLVGKFYLSDNGRLGNGLLVGLYAKFEVAGHQWFGLVSGVVMLGLLWAMTVLLLRLAGRTAPRGVPLLVASMVTVVFLFASLNTYKTFYWPASSVSHTAAPVLACAAAVPLLWARSRRGRVVAAASALVVGAFLGTLSEETSVVALVVLTALLLLNRRILVPRVRAQARAWCLAGVAGIGIGTLLLLTSPGSRNRRERYDAGTASMFAPESLADSLGGFLDILGTLLTTWHYLAALAAGVLLALLTGNREGRAPVLLPCRPLFLLGAGTVTFLVAGYLCTVITYPLFGSHVVTAYRTWNDYLLLFVVLLAGAGVLLGRALRGHARHTGAVATAACAAMCVAVCVGLAFPLGELGENMRVRAEKWDHQDQWLREQAARGARVLPYKPLSVSGMGEPFGGRGSRNWPARCVADYYHLKRITYTERLP</sequence>
<evidence type="ECO:0000256" key="2">
    <source>
        <dbReference type="SAM" id="Phobius"/>
    </source>
</evidence>